<dbReference type="Proteomes" id="UP001596383">
    <property type="component" value="Unassembled WGS sequence"/>
</dbReference>
<organism evidence="2 3">
    <name type="scientific">Natrinema soli</name>
    <dbReference type="NCBI Taxonomy" id="1930624"/>
    <lineage>
        <taxon>Archaea</taxon>
        <taxon>Methanobacteriati</taxon>
        <taxon>Methanobacteriota</taxon>
        <taxon>Stenosarchaea group</taxon>
        <taxon>Halobacteria</taxon>
        <taxon>Halobacteriales</taxon>
        <taxon>Natrialbaceae</taxon>
        <taxon>Natrinema</taxon>
    </lineage>
</organism>
<comment type="caution">
    <text evidence="2">The sequence shown here is derived from an EMBL/GenBank/DDBJ whole genome shotgun (WGS) entry which is preliminary data.</text>
</comment>
<gene>
    <name evidence="2" type="ORF">ACFQE6_19315</name>
</gene>
<keyword evidence="3" id="KW-1185">Reference proteome</keyword>
<dbReference type="EMBL" id="JBHSWV010000318">
    <property type="protein sequence ID" value="MFC6767046.1"/>
    <property type="molecule type" value="Genomic_DNA"/>
</dbReference>
<accession>A0ABD5STC5</accession>
<evidence type="ECO:0000313" key="3">
    <source>
        <dbReference type="Proteomes" id="UP001596383"/>
    </source>
</evidence>
<proteinExistence type="predicted"/>
<dbReference type="AlphaFoldDB" id="A0ABD5STC5"/>
<feature type="region of interest" description="Disordered" evidence="1">
    <location>
        <begin position="27"/>
        <end position="46"/>
    </location>
</feature>
<sequence length="64" mass="7147">MATNETAAGSRERKRFLVECNGCGYERSADGRDEATRIGTDHRRETGHELVAIELPPMTETEHS</sequence>
<name>A0ABD5STC5_9EURY</name>
<dbReference type="RefSeq" id="WP_273739977.1">
    <property type="nucleotide sequence ID" value="NZ_JAQIVI010000318.1"/>
</dbReference>
<protein>
    <submittedName>
        <fullName evidence="2">Uncharacterized protein</fullName>
    </submittedName>
</protein>
<reference evidence="2 3" key="1">
    <citation type="journal article" date="2019" name="Int. J. Syst. Evol. Microbiol.">
        <title>The Global Catalogue of Microorganisms (GCM) 10K type strain sequencing project: providing services to taxonomists for standard genome sequencing and annotation.</title>
        <authorList>
            <consortium name="The Broad Institute Genomics Platform"/>
            <consortium name="The Broad Institute Genome Sequencing Center for Infectious Disease"/>
            <person name="Wu L."/>
            <person name="Ma J."/>
        </authorList>
    </citation>
    <scope>NUCLEOTIDE SEQUENCE [LARGE SCALE GENOMIC DNA]</scope>
    <source>
        <strain evidence="2 3">LMG 29247</strain>
    </source>
</reference>
<evidence type="ECO:0000313" key="2">
    <source>
        <dbReference type="EMBL" id="MFC6767046.1"/>
    </source>
</evidence>
<evidence type="ECO:0000256" key="1">
    <source>
        <dbReference type="SAM" id="MobiDB-lite"/>
    </source>
</evidence>